<gene>
    <name evidence="3" type="ORF">AAE3_LOCUS12342</name>
</gene>
<protein>
    <recommendedName>
        <fullName evidence="2">Fatty acid desaturase domain-containing protein</fullName>
    </recommendedName>
</protein>
<dbReference type="GO" id="GO:0016491">
    <property type="term" value="F:oxidoreductase activity"/>
    <property type="evidence" value="ECO:0007669"/>
    <property type="project" value="InterPro"/>
</dbReference>
<dbReference type="AlphaFoldDB" id="A0A8S0WI59"/>
<sequence length="410" mass="47910">MPWFQIFQDGHEYKARKKRGVFTPPNLSLKRLHDAVPRHLLERSTAKSLAYISRHIALTYAFYYLSTYIDDFTFQLSSPRSTPIVHLLRRALWLLYWGWQGIAFAGIWCFAHEAGHNALSPYESVNSALGMALHTFVLTPYHSWRVSHNTHHKSTNNLERDETYIPPTRKSFKLPDGKIAVRMDYTEVLEETPAFTLFKMLIRQFFGFQLYLIHNRKGNPKYPPWTSHYDPSSKLFLPKHRTQIILSNIGIASMLALLFTYGYKSGWNAFCSHYLLPWLFAHNWIVLFTYLQHSDPTIPYYRKEQWTFARGALATVDRPLFGWVGRFFLHNISSDHVAHHFFPSVPFYNLPEVTKAIKPVLGEYYNFDSTPAIYALWRSFTQCVFVEDEGAVLFFKNRYGEALIELTPEG</sequence>
<reference evidence="3 4" key="1">
    <citation type="submission" date="2020-01" db="EMBL/GenBank/DDBJ databases">
        <authorList>
            <person name="Gupta K D."/>
        </authorList>
    </citation>
    <scope>NUCLEOTIDE SEQUENCE [LARGE SCALE GENOMIC DNA]</scope>
</reference>
<accession>A0A8S0WI59</accession>
<feature type="domain" description="Fatty acid desaturase" evidence="2">
    <location>
        <begin position="92"/>
        <end position="365"/>
    </location>
</feature>
<dbReference type="Pfam" id="PF00487">
    <property type="entry name" value="FA_desaturase"/>
    <property type="match status" value="1"/>
</dbReference>
<dbReference type="PANTHER" id="PTHR32100">
    <property type="entry name" value="OMEGA-6 FATTY ACID DESATURASE, CHLOROPLASTIC"/>
    <property type="match status" value="1"/>
</dbReference>
<dbReference type="EMBL" id="CACVBS010000085">
    <property type="protein sequence ID" value="CAA7270110.1"/>
    <property type="molecule type" value="Genomic_DNA"/>
</dbReference>
<evidence type="ECO:0000259" key="2">
    <source>
        <dbReference type="Pfam" id="PF00487"/>
    </source>
</evidence>
<dbReference type="GO" id="GO:0006629">
    <property type="term" value="P:lipid metabolic process"/>
    <property type="evidence" value="ECO:0007669"/>
    <property type="project" value="InterPro"/>
</dbReference>
<keyword evidence="1" id="KW-0472">Membrane</keyword>
<evidence type="ECO:0000313" key="4">
    <source>
        <dbReference type="Proteomes" id="UP000467700"/>
    </source>
</evidence>
<comment type="caution">
    <text evidence="3">The sequence shown here is derived from an EMBL/GenBank/DDBJ whole genome shotgun (WGS) entry which is preliminary data.</text>
</comment>
<dbReference type="InterPro" id="IPR012171">
    <property type="entry name" value="Fatty_acid_desaturase"/>
</dbReference>
<evidence type="ECO:0000256" key="1">
    <source>
        <dbReference type="SAM" id="Phobius"/>
    </source>
</evidence>
<organism evidence="3 4">
    <name type="scientific">Cyclocybe aegerita</name>
    <name type="common">Black poplar mushroom</name>
    <name type="synonym">Agrocybe aegerita</name>
    <dbReference type="NCBI Taxonomy" id="1973307"/>
    <lineage>
        <taxon>Eukaryota</taxon>
        <taxon>Fungi</taxon>
        <taxon>Dikarya</taxon>
        <taxon>Basidiomycota</taxon>
        <taxon>Agaricomycotina</taxon>
        <taxon>Agaricomycetes</taxon>
        <taxon>Agaricomycetidae</taxon>
        <taxon>Agaricales</taxon>
        <taxon>Agaricineae</taxon>
        <taxon>Bolbitiaceae</taxon>
        <taxon>Cyclocybe</taxon>
    </lineage>
</organism>
<dbReference type="CDD" id="cd03507">
    <property type="entry name" value="Delta12-FADS-like"/>
    <property type="match status" value="1"/>
</dbReference>
<name>A0A8S0WI59_CYCAE</name>
<dbReference type="InterPro" id="IPR005804">
    <property type="entry name" value="FA_desaturase_dom"/>
</dbReference>
<keyword evidence="4" id="KW-1185">Reference proteome</keyword>
<dbReference type="Proteomes" id="UP000467700">
    <property type="component" value="Unassembled WGS sequence"/>
</dbReference>
<feature type="transmembrane region" description="Helical" evidence="1">
    <location>
        <begin position="275"/>
        <end position="293"/>
    </location>
</feature>
<proteinExistence type="predicted"/>
<evidence type="ECO:0000313" key="3">
    <source>
        <dbReference type="EMBL" id="CAA7270110.1"/>
    </source>
</evidence>
<keyword evidence="1" id="KW-0812">Transmembrane</keyword>
<keyword evidence="1" id="KW-1133">Transmembrane helix</keyword>
<feature type="transmembrane region" description="Helical" evidence="1">
    <location>
        <begin position="244"/>
        <end position="263"/>
    </location>
</feature>
<dbReference type="OrthoDB" id="1461976at2759"/>